<evidence type="ECO:0000313" key="1">
    <source>
        <dbReference type="EMBL" id="KAJ8003965.1"/>
    </source>
</evidence>
<organism evidence="1 2">
    <name type="scientific">Dallia pectoralis</name>
    <name type="common">Alaska blackfish</name>
    <dbReference type="NCBI Taxonomy" id="75939"/>
    <lineage>
        <taxon>Eukaryota</taxon>
        <taxon>Metazoa</taxon>
        <taxon>Chordata</taxon>
        <taxon>Craniata</taxon>
        <taxon>Vertebrata</taxon>
        <taxon>Euteleostomi</taxon>
        <taxon>Actinopterygii</taxon>
        <taxon>Neopterygii</taxon>
        <taxon>Teleostei</taxon>
        <taxon>Protacanthopterygii</taxon>
        <taxon>Esociformes</taxon>
        <taxon>Umbridae</taxon>
        <taxon>Dallia</taxon>
    </lineage>
</organism>
<dbReference type="EMBL" id="CM055739">
    <property type="protein sequence ID" value="KAJ8003965.1"/>
    <property type="molecule type" value="Genomic_DNA"/>
</dbReference>
<protein>
    <submittedName>
        <fullName evidence="1">Uncharacterized protein</fullName>
    </submittedName>
</protein>
<reference evidence="1" key="1">
    <citation type="submission" date="2021-05" db="EMBL/GenBank/DDBJ databases">
        <authorList>
            <person name="Pan Q."/>
            <person name="Jouanno E."/>
            <person name="Zahm M."/>
            <person name="Klopp C."/>
            <person name="Cabau C."/>
            <person name="Louis A."/>
            <person name="Berthelot C."/>
            <person name="Parey E."/>
            <person name="Roest Crollius H."/>
            <person name="Montfort J."/>
            <person name="Robinson-Rechavi M."/>
            <person name="Bouchez O."/>
            <person name="Lampietro C."/>
            <person name="Lopez Roques C."/>
            <person name="Donnadieu C."/>
            <person name="Postlethwait J."/>
            <person name="Bobe J."/>
            <person name="Dillon D."/>
            <person name="Chandos A."/>
            <person name="von Hippel F."/>
            <person name="Guiguen Y."/>
        </authorList>
    </citation>
    <scope>NUCLEOTIDE SEQUENCE</scope>
    <source>
        <strain evidence="1">YG-Jan2019</strain>
    </source>
</reference>
<evidence type="ECO:0000313" key="2">
    <source>
        <dbReference type="Proteomes" id="UP001157502"/>
    </source>
</evidence>
<name>A0ACC2GKH5_DALPE</name>
<accession>A0ACC2GKH5</accession>
<gene>
    <name evidence="1" type="ORF">DPEC_G00153890</name>
</gene>
<keyword evidence="2" id="KW-1185">Reference proteome</keyword>
<proteinExistence type="predicted"/>
<sequence length="612" mass="67116">MESLVERSLFLRCPPPDERKDAYYNVVTPNPGEYPDFIRALKPRETTNTADSLISPVILKCMAKRGRILQLHEAMESSEDGVQYLENLVLKKGIPIDTPWRVKRKLLVLSKWRKKVNMVSNLLKFQRFLEPKQQKDTDGTPPMPTKSPYMQQAMAAASGLSSQSSQTALSSPTPSLFLSKQDTIKATPLKSRLDHKESPSSVVASIEHPAPSRANSTPRHVTLVLPKSPCTSASILAQPSTIHIPHSTKTIYVPNHLASPSVLTPLMAEGEVEKGNAPLSSSFIKSLSTLTLTPEVERTLHASIQQRQHWQEDQPVSFKYQQESHQPSTPKHQQEYHQPTKPRYKPYYKPSQECLSKGNNDRELGEVCSGTHVGVKCSTAIHCHSYGEQMREEECPGSSTDFRPTPLRDQAPPRLLGAWTENIASLPIPIERGGSGLPSDLGTKTPSSYPLSDSPLTSSSVPLPPLGSQATDTNFPDPDTCTLYSSSVIGGRMNDVNPPALAVEKINSGNSAENIAQSPSASSSRDPLTSWCSSLESGQWPLLSDIDLAPLRSGTVFSPLSPISSTGPLTTSPNFPRPGCTISSKPGKDRPRILETPHHPYHKQSRGCNRKM</sequence>
<dbReference type="Proteomes" id="UP001157502">
    <property type="component" value="Chromosome 12"/>
</dbReference>
<comment type="caution">
    <text evidence="1">The sequence shown here is derived from an EMBL/GenBank/DDBJ whole genome shotgun (WGS) entry which is preliminary data.</text>
</comment>